<keyword evidence="1" id="KW-0472">Membrane</keyword>
<keyword evidence="1" id="KW-0812">Transmembrane</keyword>
<evidence type="ECO:0000256" key="1">
    <source>
        <dbReference type="SAM" id="Phobius"/>
    </source>
</evidence>
<evidence type="ECO:0000313" key="3">
    <source>
        <dbReference type="Proteomes" id="UP000712600"/>
    </source>
</evidence>
<dbReference type="AlphaFoldDB" id="A0A8S9PZL1"/>
<accession>A0A8S9PZL1</accession>
<gene>
    <name evidence="2" type="ORF">F2Q69_00021970</name>
</gene>
<name>A0A8S9PZL1_BRACR</name>
<reference evidence="2" key="1">
    <citation type="submission" date="2019-12" db="EMBL/GenBank/DDBJ databases">
        <title>Genome sequencing and annotation of Brassica cretica.</title>
        <authorList>
            <person name="Studholme D.J."/>
            <person name="Sarris P."/>
        </authorList>
    </citation>
    <scope>NUCLEOTIDE SEQUENCE</scope>
    <source>
        <strain evidence="2">PFS-109/04</strain>
        <tissue evidence="2">Leaf</tissue>
    </source>
</reference>
<dbReference type="Proteomes" id="UP000712600">
    <property type="component" value="Unassembled WGS sequence"/>
</dbReference>
<sequence>MDLKYSAIKQSCISQILTGHLRCGRGSGDYLLRRLTTSNMVRACSTKTEAERSVAYSIWLQRQTNHCFVLYPRVELVNRNTYQIQLSDVDGALLSRNDFISLNRCIVTVGITGYGIHFVLAFLRLGSWLVLYTAQLA</sequence>
<comment type="caution">
    <text evidence="2">The sequence shown here is derived from an EMBL/GenBank/DDBJ whole genome shotgun (WGS) entry which is preliminary data.</text>
</comment>
<protein>
    <submittedName>
        <fullName evidence="2">Uncharacterized protein</fullName>
    </submittedName>
</protein>
<keyword evidence="1" id="KW-1133">Transmembrane helix</keyword>
<evidence type="ECO:0000313" key="2">
    <source>
        <dbReference type="EMBL" id="KAF3535297.1"/>
    </source>
</evidence>
<feature type="transmembrane region" description="Helical" evidence="1">
    <location>
        <begin position="105"/>
        <end position="131"/>
    </location>
</feature>
<dbReference type="EMBL" id="QGKX02001290">
    <property type="protein sequence ID" value="KAF3535297.1"/>
    <property type="molecule type" value="Genomic_DNA"/>
</dbReference>
<organism evidence="2 3">
    <name type="scientific">Brassica cretica</name>
    <name type="common">Mustard</name>
    <dbReference type="NCBI Taxonomy" id="69181"/>
    <lineage>
        <taxon>Eukaryota</taxon>
        <taxon>Viridiplantae</taxon>
        <taxon>Streptophyta</taxon>
        <taxon>Embryophyta</taxon>
        <taxon>Tracheophyta</taxon>
        <taxon>Spermatophyta</taxon>
        <taxon>Magnoliopsida</taxon>
        <taxon>eudicotyledons</taxon>
        <taxon>Gunneridae</taxon>
        <taxon>Pentapetalae</taxon>
        <taxon>rosids</taxon>
        <taxon>malvids</taxon>
        <taxon>Brassicales</taxon>
        <taxon>Brassicaceae</taxon>
        <taxon>Brassiceae</taxon>
        <taxon>Brassica</taxon>
    </lineage>
</organism>
<proteinExistence type="predicted"/>